<sequence>MYVGINGKKIQYIGKETRHTGKKEIDGTGFVLTPGFFDAHAHLDEVPFLEPNFTFQINQGITSIVTGICGVSAAPTRMDKNSNHYSYLLLDRVTEWFKDPPTTFKHYYDYLDKTKFAVNTIPMLGHSNVRDLLVGNVNVTFNETMMQKARDMVEEAMQAGAFGLTAGLMYYPSGYADVHEMAELCKVVNKYGGIFMNHMRSESDYFIEAVEETLEIGRQSGCPVQIRHMKTCGERNLNKSYKAIRMIDEARAKGQDVTVDQYPYLMANTDLTAILPPWA</sequence>
<dbReference type="InterPro" id="IPR011059">
    <property type="entry name" value="Metal-dep_hydrolase_composite"/>
</dbReference>
<evidence type="ECO:0000313" key="1">
    <source>
        <dbReference type="EMBL" id="EAY22456.1"/>
    </source>
</evidence>
<dbReference type="OrthoDB" id="194468at2759"/>
<evidence type="ECO:0000313" key="2">
    <source>
        <dbReference type="Proteomes" id="UP000001542"/>
    </source>
</evidence>
<organism evidence="1 2">
    <name type="scientific">Trichomonas vaginalis (strain ATCC PRA-98 / G3)</name>
    <dbReference type="NCBI Taxonomy" id="412133"/>
    <lineage>
        <taxon>Eukaryota</taxon>
        <taxon>Metamonada</taxon>
        <taxon>Parabasalia</taxon>
        <taxon>Trichomonadida</taxon>
        <taxon>Trichomonadidae</taxon>
        <taxon>Trichomonas</taxon>
    </lineage>
</organism>
<dbReference type="STRING" id="5722.A2DAF3"/>
<proteinExistence type="predicted"/>
<accession>A2DAF3</accession>
<dbReference type="Proteomes" id="UP000001542">
    <property type="component" value="Unassembled WGS sequence"/>
</dbReference>
<name>A2DAF3_TRIV3</name>
<dbReference type="KEGG" id="tva:5468039"/>
<reference evidence="1" key="1">
    <citation type="submission" date="2006-10" db="EMBL/GenBank/DDBJ databases">
        <authorList>
            <person name="Amadeo P."/>
            <person name="Zhao Q."/>
            <person name="Wortman J."/>
            <person name="Fraser-Liggett C."/>
            <person name="Carlton J."/>
        </authorList>
    </citation>
    <scope>NUCLEOTIDE SEQUENCE</scope>
    <source>
        <strain evidence="1">G3</strain>
    </source>
</reference>
<dbReference type="RefSeq" id="XP_001583442.1">
    <property type="nucleotide sequence ID" value="XM_001583392.1"/>
</dbReference>
<dbReference type="VEuPathDB" id="TrichDB:TVAGG3_0810660"/>
<gene>
    <name evidence="1" type="ORF">TVAG_034790</name>
</gene>
<dbReference type="AlphaFoldDB" id="A2DAF3"/>
<dbReference type="eggNOG" id="ENOG502S4TI">
    <property type="taxonomic scope" value="Eukaryota"/>
</dbReference>
<reference evidence="1" key="2">
    <citation type="journal article" date="2007" name="Science">
        <title>Draft genome sequence of the sexually transmitted pathogen Trichomonas vaginalis.</title>
        <authorList>
            <person name="Carlton J.M."/>
            <person name="Hirt R.P."/>
            <person name="Silva J.C."/>
            <person name="Delcher A.L."/>
            <person name="Schatz M."/>
            <person name="Zhao Q."/>
            <person name="Wortman J.R."/>
            <person name="Bidwell S.L."/>
            <person name="Alsmark U.C.M."/>
            <person name="Besteiro S."/>
            <person name="Sicheritz-Ponten T."/>
            <person name="Noel C.J."/>
            <person name="Dacks J.B."/>
            <person name="Foster P.G."/>
            <person name="Simillion C."/>
            <person name="Van de Peer Y."/>
            <person name="Miranda-Saavedra D."/>
            <person name="Barton G.J."/>
            <person name="Westrop G.D."/>
            <person name="Mueller S."/>
            <person name="Dessi D."/>
            <person name="Fiori P.L."/>
            <person name="Ren Q."/>
            <person name="Paulsen I."/>
            <person name="Zhang H."/>
            <person name="Bastida-Corcuera F.D."/>
            <person name="Simoes-Barbosa A."/>
            <person name="Brown M.T."/>
            <person name="Hayes R.D."/>
            <person name="Mukherjee M."/>
            <person name="Okumura C.Y."/>
            <person name="Schneider R."/>
            <person name="Smith A.J."/>
            <person name="Vanacova S."/>
            <person name="Villalvazo M."/>
            <person name="Haas B.J."/>
            <person name="Pertea M."/>
            <person name="Feldblyum T.V."/>
            <person name="Utterback T.R."/>
            <person name="Shu C.L."/>
            <person name="Osoegawa K."/>
            <person name="de Jong P.J."/>
            <person name="Hrdy I."/>
            <person name="Horvathova L."/>
            <person name="Zubacova Z."/>
            <person name="Dolezal P."/>
            <person name="Malik S.B."/>
            <person name="Logsdon J.M. Jr."/>
            <person name="Henze K."/>
            <person name="Gupta A."/>
            <person name="Wang C.C."/>
            <person name="Dunne R.L."/>
            <person name="Upcroft J.A."/>
            <person name="Upcroft P."/>
            <person name="White O."/>
            <person name="Salzberg S.L."/>
            <person name="Tang P."/>
            <person name="Chiu C.-H."/>
            <person name="Lee Y.-S."/>
            <person name="Embley T.M."/>
            <person name="Coombs G.H."/>
            <person name="Mottram J.C."/>
            <person name="Tachezy J."/>
            <person name="Fraser-Liggett C.M."/>
            <person name="Johnson P.J."/>
        </authorList>
    </citation>
    <scope>NUCLEOTIDE SEQUENCE [LARGE SCALE GENOMIC DNA]</scope>
    <source>
        <strain evidence="1">G3</strain>
    </source>
</reference>
<dbReference type="SUPFAM" id="SSF51338">
    <property type="entry name" value="Composite domain of metallo-dependent hydrolases"/>
    <property type="match status" value="1"/>
</dbReference>
<dbReference type="GO" id="GO:0016810">
    <property type="term" value="F:hydrolase activity, acting on carbon-nitrogen (but not peptide) bonds"/>
    <property type="evidence" value="ECO:0007669"/>
    <property type="project" value="InterPro"/>
</dbReference>
<protein>
    <submittedName>
        <fullName evidence="1">Uncharacterized protein</fullName>
    </submittedName>
</protein>
<dbReference type="InParanoid" id="A2DAF3"/>
<dbReference type="Gene3D" id="3.20.20.140">
    <property type="entry name" value="Metal-dependent hydrolases"/>
    <property type="match status" value="1"/>
</dbReference>
<keyword evidence="2" id="KW-1185">Reference proteome</keyword>
<dbReference type="InterPro" id="IPR032466">
    <property type="entry name" value="Metal_Hydrolase"/>
</dbReference>
<dbReference type="SMR" id="A2DAF3"/>
<dbReference type="SUPFAM" id="SSF51556">
    <property type="entry name" value="Metallo-dependent hydrolases"/>
    <property type="match status" value="1"/>
</dbReference>
<dbReference type="EMBL" id="DS113183">
    <property type="protein sequence ID" value="EAY22456.1"/>
    <property type="molecule type" value="Genomic_DNA"/>
</dbReference>
<dbReference type="VEuPathDB" id="TrichDB:TVAG_034790"/>